<proteinExistence type="predicted"/>
<organism evidence="2 3">
    <name type="scientific">Pseudomassariella vexata</name>
    <dbReference type="NCBI Taxonomy" id="1141098"/>
    <lineage>
        <taxon>Eukaryota</taxon>
        <taxon>Fungi</taxon>
        <taxon>Dikarya</taxon>
        <taxon>Ascomycota</taxon>
        <taxon>Pezizomycotina</taxon>
        <taxon>Sordariomycetes</taxon>
        <taxon>Xylariomycetidae</taxon>
        <taxon>Amphisphaeriales</taxon>
        <taxon>Pseudomassariaceae</taxon>
        <taxon>Pseudomassariella</taxon>
    </lineage>
</organism>
<dbReference type="RefSeq" id="XP_040715274.1">
    <property type="nucleotide sequence ID" value="XM_040863821.1"/>
</dbReference>
<accession>A0A1Y2DX40</accession>
<dbReference type="Proteomes" id="UP000193689">
    <property type="component" value="Unassembled WGS sequence"/>
</dbReference>
<gene>
    <name evidence="2" type="ORF">BCR38DRAFT_485007</name>
</gene>
<dbReference type="GeneID" id="63780033"/>
<dbReference type="EMBL" id="MCFJ01000007">
    <property type="protein sequence ID" value="ORY63860.1"/>
    <property type="molecule type" value="Genomic_DNA"/>
</dbReference>
<feature type="transmembrane region" description="Helical" evidence="1">
    <location>
        <begin position="42"/>
        <end position="63"/>
    </location>
</feature>
<comment type="caution">
    <text evidence="2">The sequence shown here is derived from an EMBL/GenBank/DDBJ whole genome shotgun (WGS) entry which is preliminary data.</text>
</comment>
<dbReference type="AlphaFoldDB" id="A0A1Y2DX40"/>
<feature type="transmembrane region" description="Helical" evidence="1">
    <location>
        <begin position="163"/>
        <end position="184"/>
    </location>
</feature>
<protein>
    <recommendedName>
        <fullName evidence="4">MARVEL domain-containing protein</fullName>
    </recommendedName>
</protein>
<feature type="transmembrane region" description="Helical" evidence="1">
    <location>
        <begin position="75"/>
        <end position="95"/>
    </location>
</feature>
<evidence type="ECO:0008006" key="4">
    <source>
        <dbReference type="Google" id="ProtNLM"/>
    </source>
</evidence>
<keyword evidence="1" id="KW-0812">Transmembrane</keyword>
<dbReference type="InParanoid" id="A0A1Y2DX40"/>
<evidence type="ECO:0000313" key="3">
    <source>
        <dbReference type="Proteomes" id="UP000193689"/>
    </source>
</evidence>
<feature type="transmembrane region" description="Helical" evidence="1">
    <location>
        <begin position="12"/>
        <end position="30"/>
    </location>
</feature>
<reference evidence="2 3" key="1">
    <citation type="submission" date="2016-07" db="EMBL/GenBank/DDBJ databases">
        <title>Pervasive Adenine N6-methylation of Active Genes in Fungi.</title>
        <authorList>
            <consortium name="DOE Joint Genome Institute"/>
            <person name="Mondo S.J."/>
            <person name="Dannebaum R.O."/>
            <person name="Kuo R.C."/>
            <person name="Labutti K."/>
            <person name="Haridas S."/>
            <person name="Kuo A."/>
            <person name="Salamov A."/>
            <person name="Ahrendt S.R."/>
            <person name="Lipzen A."/>
            <person name="Sullivan W."/>
            <person name="Andreopoulos W.B."/>
            <person name="Clum A."/>
            <person name="Lindquist E."/>
            <person name="Daum C."/>
            <person name="Ramamoorthy G.K."/>
            <person name="Gryganskyi A."/>
            <person name="Culley D."/>
            <person name="Magnuson J.K."/>
            <person name="James T.Y."/>
            <person name="O'Malley M.A."/>
            <person name="Stajich J.E."/>
            <person name="Spatafora J.W."/>
            <person name="Visel A."/>
            <person name="Grigoriev I.V."/>
        </authorList>
    </citation>
    <scope>NUCLEOTIDE SEQUENCE [LARGE SCALE GENOMIC DNA]</scope>
    <source>
        <strain evidence="2 3">CBS 129021</strain>
    </source>
</reference>
<sequence length="194" mass="20702">MLFIFDVGARVAQFLFSVIGFSISTVLIHGQKAGDPPPVTRGVGIADCFAILVALSGIMILIASHSSLHVRGTQVVLDFVIAATLFGLGVMMALMGRDCGSEPVALLSRNPLINKGCQSEMPPGVEYFWCGVLYHIANETTYDAEVIEGWLRKGCPLAYVDGVFQFLSATASLALAGMGVVKLLPVDPRTVEEK</sequence>
<evidence type="ECO:0000256" key="1">
    <source>
        <dbReference type="SAM" id="Phobius"/>
    </source>
</evidence>
<name>A0A1Y2DX40_9PEZI</name>
<keyword evidence="3" id="KW-1185">Reference proteome</keyword>
<keyword evidence="1" id="KW-1133">Transmembrane helix</keyword>
<keyword evidence="1" id="KW-0472">Membrane</keyword>
<evidence type="ECO:0000313" key="2">
    <source>
        <dbReference type="EMBL" id="ORY63860.1"/>
    </source>
</evidence>